<dbReference type="InterPro" id="IPR002347">
    <property type="entry name" value="SDR_fam"/>
</dbReference>
<dbReference type="SUPFAM" id="SSF51735">
    <property type="entry name" value="NAD(P)-binding Rossmann-fold domains"/>
    <property type="match status" value="1"/>
</dbReference>
<dbReference type="PANTHER" id="PTHR45024">
    <property type="entry name" value="DEHYDROGENASES, SHORT CHAIN"/>
    <property type="match status" value="1"/>
</dbReference>
<evidence type="ECO:0000313" key="4">
    <source>
        <dbReference type="EMBL" id="MBL7632110.1"/>
    </source>
</evidence>
<dbReference type="PROSITE" id="PS00061">
    <property type="entry name" value="ADH_SHORT"/>
    <property type="match status" value="1"/>
</dbReference>
<comment type="similarity">
    <text evidence="1 3">Belongs to the short-chain dehydrogenases/reductases (SDR) family.</text>
</comment>
<dbReference type="Pfam" id="PF00106">
    <property type="entry name" value="adh_short"/>
    <property type="match status" value="1"/>
</dbReference>
<dbReference type="AlphaFoldDB" id="A0A937RNH6"/>
<dbReference type="InterPro" id="IPR051687">
    <property type="entry name" value="Peroxisomal_Beta-Oxidation"/>
</dbReference>
<dbReference type="InterPro" id="IPR036291">
    <property type="entry name" value="NAD(P)-bd_dom_sf"/>
</dbReference>
<evidence type="ECO:0000256" key="1">
    <source>
        <dbReference type="ARBA" id="ARBA00006484"/>
    </source>
</evidence>
<dbReference type="EMBL" id="JAEACQ010000295">
    <property type="protein sequence ID" value="MBL7632110.1"/>
    <property type="molecule type" value="Genomic_DNA"/>
</dbReference>
<dbReference type="Gene3D" id="3.40.50.720">
    <property type="entry name" value="NAD(P)-binding Rossmann-like Domain"/>
    <property type="match status" value="1"/>
</dbReference>
<dbReference type="GO" id="GO:0016491">
    <property type="term" value="F:oxidoreductase activity"/>
    <property type="evidence" value="ECO:0007669"/>
    <property type="project" value="UniProtKB-KW"/>
</dbReference>
<keyword evidence="2" id="KW-0560">Oxidoreductase</keyword>
<protein>
    <submittedName>
        <fullName evidence="4">SDR family NAD(P)-dependent oxidoreductase</fullName>
    </submittedName>
</protein>
<gene>
    <name evidence="4" type="ORF">I7412_34150</name>
</gene>
<comment type="caution">
    <text evidence="4">The sequence shown here is derived from an EMBL/GenBank/DDBJ whole genome shotgun (WGS) entry which is preliminary data.</text>
</comment>
<reference evidence="4" key="1">
    <citation type="submission" date="2020-12" db="EMBL/GenBank/DDBJ databases">
        <title>Genomic characterization of non-nitrogen-fixing Frankia strains.</title>
        <authorList>
            <person name="Carlos-Shanley C."/>
            <person name="Guerra T."/>
            <person name="Hahn D."/>
        </authorList>
    </citation>
    <scope>NUCLEOTIDE SEQUENCE</scope>
    <source>
        <strain evidence="4">CN6</strain>
    </source>
</reference>
<dbReference type="RefSeq" id="WP_203002637.1">
    <property type="nucleotide sequence ID" value="NZ_JADWYU010000150.1"/>
</dbReference>
<dbReference type="PRINTS" id="PR00080">
    <property type="entry name" value="SDRFAMILY"/>
</dbReference>
<keyword evidence="5" id="KW-1185">Reference proteome</keyword>
<sequence length="296" mass="31386">MSSAVSFDDHVAIVTGAGGGLGRGYAKLLAARGARVVVNDLRNATAVVEEISSLGGKAVADEHDISTEEGARGVVRTAVEAFGALDAVVNNAGVFPACPFLEMTWEIFDLMQRVHTYGPYFTTRYAWPHLVESGHGRVVMVSAKATLWGETRHLTHYGAAKGAVLGMTRQLAMEGAEHGICVNAVLPSALTSVEHPRARELARRVGADPADREQVVERSTALAAAVVAWLCHPDCAANGEFIRAQVGEVRQVSFSMTHGINDPGLTVEAVRDGFDAILDPTGAAVLAPLWRNQAPL</sequence>
<evidence type="ECO:0000313" key="5">
    <source>
        <dbReference type="Proteomes" id="UP000604475"/>
    </source>
</evidence>
<dbReference type="PANTHER" id="PTHR45024:SF2">
    <property type="entry name" value="SCP2 DOMAIN-CONTAINING PROTEIN"/>
    <property type="match status" value="1"/>
</dbReference>
<dbReference type="PRINTS" id="PR00081">
    <property type="entry name" value="GDHRDH"/>
</dbReference>
<dbReference type="InterPro" id="IPR020904">
    <property type="entry name" value="Sc_DH/Rdtase_CS"/>
</dbReference>
<organism evidence="4 5">
    <name type="scientific">Frankia nepalensis</name>
    <dbReference type="NCBI Taxonomy" id="1836974"/>
    <lineage>
        <taxon>Bacteria</taxon>
        <taxon>Bacillati</taxon>
        <taxon>Actinomycetota</taxon>
        <taxon>Actinomycetes</taxon>
        <taxon>Frankiales</taxon>
        <taxon>Frankiaceae</taxon>
        <taxon>Frankia</taxon>
    </lineage>
</organism>
<name>A0A937RNH6_9ACTN</name>
<evidence type="ECO:0000256" key="2">
    <source>
        <dbReference type="ARBA" id="ARBA00023002"/>
    </source>
</evidence>
<evidence type="ECO:0000256" key="3">
    <source>
        <dbReference type="RuleBase" id="RU000363"/>
    </source>
</evidence>
<dbReference type="Proteomes" id="UP000604475">
    <property type="component" value="Unassembled WGS sequence"/>
</dbReference>
<proteinExistence type="inferred from homology"/>
<accession>A0A937RNH6</accession>